<organism evidence="2 3">
    <name type="scientific">Salmonella enterica subsp. enterica serovar Poona</name>
    <dbReference type="NCBI Taxonomy" id="436295"/>
    <lineage>
        <taxon>Bacteria</taxon>
        <taxon>Pseudomonadati</taxon>
        <taxon>Pseudomonadota</taxon>
        <taxon>Gammaproteobacteria</taxon>
        <taxon>Enterobacterales</taxon>
        <taxon>Enterobacteriaceae</taxon>
        <taxon>Salmonella</taxon>
    </lineage>
</organism>
<dbReference type="GO" id="GO:0032259">
    <property type="term" value="P:methylation"/>
    <property type="evidence" value="ECO:0007669"/>
    <property type="project" value="UniProtKB-KW"/>
</dbReference>
<keyword evidence="3" id="KW-1185">Reference proteome</keyword>
<dbReference type="GO" id="GO:0008168">
    <property type="term" value="F:methyltransferase activity"/>
    <property type="evidence" value="ECO:0007669"/>
    <property type="project" value="UniProtKB-KW"/>
</dbReference>
<accession>A0A4Z0KB88</accession>
<evidence type="ECO:0000313" key="2">
    <source>
        <dbReference type="EMBL" id="TGD31721.1"/>
    </source>
</evidence>
<keyword evidence="2" id="KW-0489">Methyltransferase</keyword>
<dbReference type="AlphaFoldDB" id="A0A4Z0KB88"/>
<evidence type="ECO:0000313" key="3">
    <source>
        <dbReference type="Proteomes" id="UP000298196"/>
    </source>
</evidence>
<keyword evidence="2" id="KW-0808">Transferase</keyword>
<gene>
    <name evidence="2" type="ORF">C9F07_35405</name>
</gene>
<feature type="non-terminal residue" evidence="2">
    <location>
        <position position="1"/>
    </location>
</feature>
<proteinExistence type="predicted"/>
<name>A0A4Z0KB88_SALET</name>
<sequence length="55" mass="5798">SQQNITMDLPETLESQAILENLMQTRVRNLLAPPPVSTAAPATQTDAPAAAPQGE</sequence>
<evidence type="ECO:0000256" key="1">
    <source>
        <dbReference type="SAM" id="MobiDB-lite"/>
    </source>
</evidence>
<feature type="region of interest" description="Disordered" evidence="1">
    <location>
        <begin position="32"/>
        <end position="55"/>
    </location>
</feature>
<protein>
    <submittedName>
        <fullName evidence="2">Uroporphyrinogen-III C-methyltransferase</fullName>
    </submittedName>
</protein>
<comment type="caution">
    <text evidence="2">The sequence shown here is derived from an EMBL/GenBank/DDBJ whole genome shotgun (WGS) entry which is preliminary data.</text>
</comment>
<dbReference type="EMBL" id="PYKI01003511">
    <property type="protein sequence ID" value="TGD31721.1"/>
    <property type="molecule type" value="Genomic_DNA"/>
</dbReference>
<dbReference type="Proteomes" id="UP000298196">
    <property type="component" value="Unassembled WGS sequence"/>
</dbReference>
<feature type="compositionally biased region" description="Low complexity" evidence="1">
    <location>
        <begin position="37"/>
        <end position="55"/>
    </location>
</feature>
<reference evidence="2 3" key="1">
    <citation type="submission" date="2018-03" db="EMBL/GenBank/DDBJ databases">
        <title>Non-Typhoidal Salmonella genome sequencing and assembly.</title>
        <authorList>
            <person name="Matchawe C."/>
        </authorList>
    </citation>
    <scope>NUCLEOTIDE SEQUENCE [LARGE SCALE GENOMIC DNA]</scope>
    <source>
        <strain evidence="2 3">22sa</strain>
    </source>
</reference>